<dbReference type="PANTHER" id="PTHR46239">
    <property type="entry name" value="DNA REPAIR PROTEIN RAD51 HOMOLOG 3 RAD51C"/>
    <property type="match status" value="1"/>
</dbReference>
<evidence type="ECO:0000256" key="3">
    <source>
        <dbReference type="ARBA" id="ARBA00022763"/>
    </source>
</evidence>
<sequence>MKRRFDPRSQVSHQIAHLSLRPSTISKLQRRGFITSADVFASKQTGGLSTFATEVGLSLVEASSIYREVEKAVKALSNHSQEENNETPKTAASILTAQYSNQSGIVSRPIISFAQSIDSLLGGGFQPNEVTEIVGAPSSGKTQLAMQLCVDTTLPKQFGGVEGEAIFIDTEGSFAPDRCMDMASALYEHLQGSVQRSNGKKSLPADYCAEKILDSIHVYRIFDETTQTATIRTLSTFIENMKSKGRFIKLLAIDSIAFHYRASTTDYKSRSKNLARTASMLSDIASKYDIAVVVINQMTTKIYNRSNDENGGKSITDGTSSLVPALGESWSHAVTTRLLLLPDNGSLGNSFSNDRHKRRMCKLVKSPHKPSGTALFSITEFGIRGTM</sequence>
<accession>A0AAD3CHZ5</accession>
<feature type="domain" description="RecA family profile 1" evidence="8">
    <location>
        <begin position="106"/>
        <end position="298"/>
    </location>
</feature>
<dbReference type="PROSITE" id="PS50162">
    <property type="entry name" value="RECA_2"/>
    <property type="match status" value="1"/>
</dbReference>
<dbReference type="PIRSF" id="PIRSF005856">
    <property type="entry name" value="Rad51"/>
    <property type="match status" value="1"/>
</dbReference>
<dbReference type="InterPro" id="IPR016467">
    <property type="entry name" value="DNA_recomb/repair_RecA-like"/>
</dbReference>
<keyword evidence="4" id="KW-0067">ATP-binding</keyword>
<dbReference type="InterPro" id="IPR027417">
    <property type="entry name" value="P-loop_NTPase"/>
</dbReference>
<dbReference type="GO" id="GO:0008821">
    <property type="term" value="F:crossover junction DNA endonuclease activity"/>
    <property type="evidence" value="ECO:0007669"/>
    <property type="project" value="TreeGrafter"/>
</dbReference>
<dbReference type="InterPro" id="IPR020588">
    <property type="entry name" value="RecA_ATP-bd"/>
</dbReference>
<dbReference type="GO" id="GO:0005657">
    <property type="term" value="C:replication fork"/>
    <property type="evidence" value="ECO:0007669"/>
    <property type="project" value="TreeGrafter"/>
</dbReference>
<dbReference type="Proteomes" id="UP001054902">
    <property type="component" value="Unassembled WGS sequence"/>
</dbReference>
<dbReference type="AlphaFoldDB" id="A0AAD3CHZ5"/>
<dbReference type="Gene3D" id="3.40.50.300">
    <property type="entry name" value="P-loop containing nucleotide triphosphate hydrolases"/>
    <property type="match status" value="1"/>
</dbReference>
<keyword evidence="3" id="KW-0227">DNA damage</keyword>
<proteinExistence type="predicted"/>
<evidence type="ECO:0000256" key="2">
    <source>
        <dbReference type="ARBA" id="ARBA00022741"/>
    </source>
</evidence>
<keyword evidence="2" id="KW-0547">Nucleotide-binding</keyword>
<comment type="subcellular location">
    <subcellularLocation>
        <location evidence="1">Nucleus</location>
    </subcellularLocation>
</comment>
<dbReference type="GO" id="GO:0007131">
    <property type="term" value="P:reciprocal meiotic recombination"/>
    <property type="evidence" value="ECO:0007669"/>
    <property type="project" value="TreeGrafter"/>
</dbReference>
<comment type="caution">
    <text evidence="9">The sequence shown here is derived from an EMBL/GenBank/DDBJ whole genome shotgun (WGS) entry which is preliminary data.</text>
</comment>
<keyword evidence="10" id="KW-1185">Reference proteome</keyword>
<dbReference type="GO" id="GO:0005524">
    <property type="term" value="F:ATP binding"/>
    <property type="evidence" value="ECO:0007669"/>
    <property type="project" value="UniProtKB-KW"/>
</dbReference>
<reference evidence="9 10" key="1">
    <citation type="journal article" date="2021" name="Sci. Rep.">
        <title>The genome of the diatom Chaetoceros tenuissimus carries an ancient integrated fragment of an extant virus.</title>
        <authorList>
            <person name="Hongo Y."/>
            <person name="Kimura K."/>
            <person name="Takaki Y."/>
            <person name="Yoshida Y."/>
            <person name="Baba S."/>
            <person name="Kobayashi G."/>
            <person name="Nagasaki K."/>
            <person name="Hano T."/>
            <person name="Tomaru Y."/>
        </authorList>
    </citation>
    <scope>NUCLEOTIDE SEQUENCE [LARGE SCALE GENOMIC DNA]</scope>
    <source>
        <strain evidence="9 10">NIES-3715</strain>
    </source>
</reference>
<evidence type="ECO:0000256" key="7">
    <source>
        <dbReference type="ARBA" id="ARBA00040674"/>
    </source>
</evidence>
<protein>
    <recommendedName>
        <fullName evidence="7">DNA repair protein RAD51 homolog 3</fullName>
    </recommendedName>
</protein>
<dbReference type="InterPro" id="IPR013632">
    <property type="entry name" value="Rad51_C"/>
</dbReference>
<dbReference type="GO" id="GO:0033063">
    <property type="term" value="C:Rad51B-Rad51C-Rad51D-XRCC2 complex"/>
    <property type="evidence" value="ECO:0007669"/>
    <property type="project" value="TreeGrafter"/>
</dbReference>
<dbReference type="InterPro" id="IPR052093">
    <property type="entry name" value="HR_Repair_Mediator"/>
</dbReference>
<evidence type="ECO:0000313" key="9">
    <source>
        <dbReference type="EMBL" id="GFH46208.1"/>
    </source>
</evidence>
<evidence type="ECO:0000256" key="4">
    <source>
        <dbReference type="ARBA" id="ARBA00022840"/>
    </source>
</evidence>
<dbReference type="Pfam" id="PF08423">
    <property type="entry name" value="Rad51"/>
    <property type="match status" value="2"/>
</dbReference>
<dbReference type="GO" id="GO:0140664">
    <property type="term" value="F:ATP-dependent DNA damage sensor activity"/>
    <property type="evidence" value="ECO:0007669"/>
    <property type="project" value="InterPro"/>
</dbReference>
<dbReference type="GO" id="GO:0000707">
    <property type="term" value="P:meiotic DNA recombinase assembly"/>
    <property type="evidence" value="ECO:0007669"/>
    <property type="project" value="TreeGrafter"/>
</dbReference>
<keyword evidence="5" id="KW-0234">DNA repair</keyword>
<name>A0AAD3CHZ5_9STRA</name>
<dbReference type="EMBL" id="BLLK01000022">
    <property type="protein sequence ID" value="GFH46208.1"/>
    <property type="molecule type" value="Genomic_DNA"/>
</dbReference>
<organism evidence="9 10">
    <name type="scientific">Chaetoceros tenuissimus</name>
    <dbReference type="NCBI Taxonomy" id="426638"/>
    <lineage>
        <taxon>Eukaryota</taxon>
        <taxon>Sar</taxon>
        <taxon>Stramenopiles</taxon>
        <taxon>Ochrophyta</taxon>
        <taxon>Bacillariophyta</taxon>
        <taxon>Coscinodiscophyceae</taxon>
        <taxon>Chaetocerotophycidae</taxon>
        <taxon>Chaetocerotales</taxon>
        <taxon>Chaetocerotaceae</taxon>
        <taxon>Chaetoceros</taxon>
    </lineage>
</organism>
<dbReference type="SUPFAM" id="SSF52540">
    <property type="entry name" value="P-loop containing nucleoside triphosphate hydrolases"/>
    <property type="match status" value="1"/>
</dbReference>
<dbReference type="GO" id="GO:0033065">
    <property type="term" value="C:Rad51C-XRCC3 complex"/>
    <property type="evidence" value="ECO:0007669"/>
    <property type="project" value="TreeGrafter"/>
</dbReference>
<dbReference type="CDD" id="cd19492">
    <property type="entry name" value="Rad51C"/>
    <property type="match status" value="1"/>
</dbReference>
<evidence type="ECO:0000256" key="5">
    <source>
        <dbReference type="ARBA" id="ARBA00023204"/>
    </source>
</evidence>
<evidence type="ECO:0000313" key="10">
    <source>
        <dbReference type="Proteomes" id="UP001054902"/>
    </source>
</evidence>
<evidence type="ECO:0000256" key="1">
    <source>
        <dbReference type="ARBA" id="ARBA00004123"/>
    </source>
</evidence>
<dbReference type="PANTHER" id="PTHR46239:SF1">
    <property type="entry name" value="DNA REPAIR PROTEIN RAD51 HOMOLOG 3"/>
    <property type="match status" value="1"/>
</dbReference>
<dbReference type="GO" id="GO:0000400">
    <property type="term" value="F:four-way junction DNA binding"/>
    <property type="evidence" value="ECO:0007669"/>
    <property type="project" value="TreeGrafter"/>
</dbReference>
<keyword evidence="6" id="KW-0539">Nucleus</keyword>
<evidence type="ECO:0000259" key="8">
    <source>
        <dbReference type="PROSITE" id="PS50162"/>
    </source>
</evidence>
<gene>
    <name evidence="9" type="ORF">CTEN210_02682</name>
</gene>
<evidence type="ECO:0000256" key="6">
    <source>
        <dbReference type="ARBA" id="ARBA00023242"/>
    </source>
</evidence>